<evidence type="ECO:0000313" key="3">
    <source>
        <dbReference type="Proteomes" id="UP001057375"/>
    </source>
</evidence>
<dbReference type="Proteomes" id="UP001057375">
    <property type="component" value="Unassembled WGS sequence"/>
</dbReference>
<name>A0ABQ5KWP8_9EUKA</name>
<dbReference type="EMBL" id="BQXS01011324">
    <property type="protein sequence ID" value="GKT36877.1"/>
    <property type="molecule type" value="Genomic_DNA"/>
</dbReference>
<comment type="caution">
    <text evidence="2">The sequence shown here is derived from an EMBL/GenBank/DDBJ whole genome shotgun (WGS) entry which is preliminary data.</text>
</comment>
<feature type="compositionally biased region" description="Low complexity" evidence="1">
    <location>
        <begin position="948"/>
        <end position="987"/>
    </location>
</feature>
<evidence type="ECO:0000256" key="1">
    <source>
        <dbReference type="SAM" id="MobiDB-lite"/>
    </source>
</evidence>
<feature type="compositionally biased region" description="Polar residues" evidence="1">
    <location>
        <begin position="930"/>
        <end position="943"/>
    </location>
</feature>
<proteinExistence type="predicted"/>
<feature type="region of interest" description="Disordered" evidence="1">
    <location>
        <begin position="313"/>
        <end position="341"/>
    </location>
</feature>
<keyword evidence="3" id="KW-1185">Reference proteome</keyword>
<organism evidence="2 3">
    <name type="scientific">Aduncisulcus paluster</name>
    <dbReference type="NCBI Taxonomy" id="2918883"/>
    <lineage>
        <taxon>Eukaryota</taxon>
        <taxon>Metamonada</taxon>
        <taxon>Carpediemonas-like organisms</taxon>
        <taxon>Aduncisulcus</taxon>
    </lineage>
</organism>
<protein>
    <submittedName>
        <fullName evidence="2">Uncharacterized protein</fullName>
    </submittedName>
</protein>
<evidence type="ECO:0000313" key="2">
    <source>
        <dbReference type="EMBL" id="GKT36877.1"/>
    </source>
</evidence>
<feature type="region of interest" description="Disordered" evidence="1">
    <location>
        <begin position="928"/>
        <end position="987"/>
    </location>
</feature>
<reference evidence="2" key="1">
    <citation type="submission" date="2022-03" db="EMBL/GenBank/DDBJ databases">
        <title>Draft genome sequence of Aduncisulcus paluster, a free-living microaerophilic Fornicata.</title>
        <authorList>
            <person name="Yuyama I."/>
            <person name="Kume K."/>
            <person name="Tamura T."/>
            <person name="Inagaki Y."/>
            <person name="Hashimoto T."/>
        </authorList>
    </citation>
    <scope>NUCLEOTIDE SEQUENCE</scope>
    <source>
        <strain evidence="2">NY0171</strain>
    </source>
</reference>
<accession>A0ABQ5KWP8</accession>
<gene>
    <name evidence="2" type="ORF">ADUPG1_009767</name>
</gene>
<sequence length="1338" mass="144747">DPLSIDIENEEETVGPIGTVNPTGSGRESFSKGDMGLLPSTSPYRGMEWLGVTNQESYHDFFVKRLFQSDPTIIHPLIPLHCPPSASLDPSFSASLASSMATRLLAPHSLLPLSFPLLSSPQPATLLSSWFSGCVLSGRKGKDKRQKRISKEKISMSEQYAVHVAKILSKTMKLCVFDGDNVDIGVDVNGSGALCLDISIGAVLVSKWKRRASDRRRERWLTEFEANVLDEERDRLKRWKEDPSTNDRLSILSQILSTFHLQSESKESPTSLMDEDSYVTEFNAALSTIWSIGVEDVERSIRSQRIIEMEDAEERRIRRERKEAEEKSDKEKGKTSECSKDSVDHVESHCSSSYCFPHLSTSSLFSPNASLFETSSLDCDTVKLTPIGSIPSSLSPFPSSSLSVTSNGTVQSTLGLLAQSKMRRVSREETLQSTAAVCMSLCACLLRCVCGGWKECDIAWNGIRHDGSEDIGSSHGNLSDATRALSGGSVGQSMVSMSGAFSGDFGTGKIFMEGGNSDSLIGCGINGIGYGSITSLYSGSFGTMPHQMSAGASVPVGSSPFDVTFSSKTPAYLSPSLVFRDAYGECVEEIEGRSVDGCDEVRDVIFDGLNKAIGKILAVPQGVEPIGGCKVLEQRRAKRRNELRTRLERELASKSLEIESKEGTSFTLKTSSAGISSISAYNPSSSTSRAHSLVLALHRSLLLRLISMATPPHQPASFKPLSTSINTLLRSPLFLASHSASSLGAYLPLLRKLFSNWDAVDKNLEECATSICPTNETNLLGMTVDDKVIEESGGKLLSSSDSNLAERMTMLLLCGEGGFYASDFHHCILLISRVCSNIDDIISAATIRGSAATIPNSVEDGSIIIECETEKKNQSTEVVGKDKTDDSDFEEVIVDISVNVQTKRAYIVPASSPVITNISTSKSIKRKESSAVSSDSYSPTSPTKDAMSPVSASSVESPSTVPSDKIISPDIASSSPSSSASSSKKLLPQSSKDTASVSTLTTSYNTQIISSSTHTSVVNICYRDIRACIVLCRALLLRVSSGRLAQYFPVIASLLQRVGSLCEISNTRCDQIKKEWIDKNFSEGRKKSGKPSMRLESLSSPSSSNAAAMTVSHTAMHLLSSTPPPSSISQALPIIPPPPLTLRHACVSLFESLCFSPIHGFSHTYSSLSDSLKQLTLGISSKKEKEYAWRKWEEEYDCARSAETGNGFVGNGRHAVDWKSKSDAIWASLCKYLSSDTSLRGDGILFVPVGGVLSLSRAVAAACLLAPYRMCKYHLYPIHGDEDQGETVGRREVWSRSLGIGLGEVITGDLDVGDEINYETAVLIVEEDILRDLAEQGH</sequence>
<feature type="non-terminal residue" evidence="2">
    <location>
        <position position="1"/>
    </location>
</feature>